<evidence type="ECO:0000313" key="4">
    <source>
        <dbReference type="Proteomes" id="UP001501358"/>
    </source>
</evidence>
<keyword evidence="2" id="KW-0472">Membrane</keyword>
<evidence type="ECO:0000256" key="2">
    <source>
        <dbReference type="SAM" id="Phobius"/>
    </source>
</evidence>
<keyword evidence="2" id="KW-1133">Transmembrane helix</keyword>
<keyword evidence="2" id="KW-0812">Transmembrane</keyword>
<sequence length="195" mass="19679">MMGAGQSERGGSAVRPAGEEKREGRGAAPSSVSMAVLCAESTALLPATPLLGIVPDARAVFLLPLVLPALVLASAVVTVAFVLPSVALGHWLGLRRGSGRRWWWVAVATALCLLPAAGLPWAAAAVHVRGGLHGLLLFATVLYALSLPAALAAHTTVLRADAGRPVRSVGWFLGYGAVASAVVLVGASVVLAASG</sequence>
<name>A0ABP5Z9R2_9ACTN</name>
<feature type="region of interest" description="Disordered" evidence="1">
    <location>
        <begin position="1"/>
        <end position="27"/>
    </location>
</feature>
<dbReference type="Proteomes" id="UP001501358">
    <property type="component" value="Unassembled WGS sequence"/>
</dbReference>
<proteinExistence type="predicted"/>
<evidence type="ECO:0008006" key="5">
    <source>
        <dbReference type="Google" id="ProtNLM"/>
    </source>
</evidence>
<keyword evidence="4" id="KW-1185">Reference proteome</keyword>
<protein>
    <recommendedName>
        <fullName evidence="5">Integral membrane protein</fullName>
    </recommendedName>
</protein>
<dbReference type="EMBL" id="BAAATA010000019">
    <property type="protein sequence ID" value="GAA2494907.1"/>
    <property type="molecule type" value="Genomic_DNA"/>
</dbReference>
<reference evidence="4" key="1">
    <citation type="journal article" date="2019" name="Int. J. Syst. Evol. Microbiol.">
        <title>The Global Catalogue of Microorganisms (GCM) 10K type strain sequencing project: providing services to taxonomists for standard genome sequencing and annotation.</title>
        <authorList>
            <consortium name="The Broad Institute Genomics Platform"/>
            <consortium name="The Broad Institute Genome Sequencing Center for Infectious Disease"/>
            <person name="Wu L."/>
            <person name="Ma J."/>
        </authorList>
    </citation>
    <scope>NUCLEOTIDE SEQUENCE [LARGE SCALE GENOMIC DNA]</scope>
    <source>
        <strain evidence="4">JCM 6307</strain>
    </source>
</reference>
<organism evidence="3 4">
    <name type="scientific">Streptomyces thermolineatus</name>
    <dbReference type="NCBI Taxonomy" id="44033"/>
    <lineage>
        <taxon>Bacteria</taxon>
        <taxon>Bacillati</taxon>
        <taxon>Actinomycetota</taxon>
        <taxon>Actinomycetes</taxon>
        <taxon>Kitasatosporales</taxon>
        <taxon>Streptomycetaceae</taxon>
        <taxon>Streptomyces</taxon>
    </lineage>
</organism>
<evidence type="ECO:0000256" key="1">
    <source>
        <dbReference type="SAM" id="MobiDB-lite"/>
    </source>
</evidence>
<accession>A0ABP5Z9R2</accession>
<evidence type="ECO:0000313" key="3">
    <source>
        <dbReference type="EMBL" id="GAA2494907.1"/>
    </source>
</evidence>
<comment type="caution">
    <text evidence="3">The sequence shown here is derived from an EMBL/GenBank/DDBJ whole genome shotgun (WGS) entry which is preliminary data.</text>
</comment>
<gene>
    <name evidence="3" type="ORF">GCM10010406_33800</name>
</gene>
<feature type="transmembrane region" description="Helical" evidence="2">
    <location>
        <begin position="65"/>
        <end position="90"/>
    </location>
</feature>
<feature type="transmembrane region" description="Helical" evidence="2">
    <location>
        <begin position="102"/>
        <end position="123"/>
    </location>
</feature>
<feature type="transmembrane region" description="Helical" evidence="2">
    <location>
        <begin position="135"/>
        <end position="157"/>
    </location>
</feature>
<feature type="transmembrane region" description="Helical" evidence="2">
    <location>
        <begin position="169"/>
        <end position="193"/>
    </location>
</feature>